<dbReference type="InterPro" id="IPR023214">
    <property type="entry name" value="HAD_sf"/>
</dbReference>
<dbReference type="EC" id="3.1.3.18" evidence="4"/>
<evidence type="ECO:0000256" key="3">
    <source>
        <dbReference type="ARBA" id="ARBA00006171"/>
    </source>
</evidence>
<dbReference type="Gene3D" id="1.10.150.240">
    <property type="entry name" value="Putative phosphatase, domain 2"/>
    <property type="match status" value="1"/>
</dbReference>
<dbReference type="PATRIC" id="fig|543877.4.peg.1536"/>
<dbReference type="KEGG" id="amx:AM2010_1510"/>
<dbReference type="SUPFAM" id="SSF56784">
    <property type="entry name" value="HAD-like"/>
    <property type="match status" value="1"/>
</dbReference>
<accession>A0A0G3X7S3</accession>
<dbReference type="AlphaFoldDB" id="A0A0G3X7S3"/>
<dbReference type="InterPro" id="IPR006439">
    <property type="entry name" value="HAD-SF_hydro_IA"/>
</dbReference>
<dbReference type="Proteomes" id="UP000037643">
    <property type="component" value="Chromosome"/>
</dbReference>
<dbReference type="InterPro" id="IPR041492">
    <property type="entry name" value="HAD_2"/>
</dbReference>
<dbReference type="STRING" id="543877.AM2010_1510"/>
<dbReference type="NCBIfam" id="TIGR01549">
    <property type="entry name" value="HAD-SF-IA-v1"/>
    <property type="match status" value="1"/>
</dbReference>
<reference evidence="5 6" key="1">
    <citation type="submission" date="2015-06" db="EMBL/GenBank/DDBJ databases">
        <authorList>
            <person name="Kim K.M."/>
        </authorList>
    </citation>
    <scope>NUCLEOTIDE SEQUENCE [LARGE SCALE GENOMIC DNA]</scope>
    <source>
        <strain evidence="5 6">KCTC 22370</strain>
    </source>
</reference>
<dbReference type="PANTHER" id="PTHR43434:SF1">
    <property type="entry name" value="PHOSPHOGLYCOLATE PHOSPHATASE"/>
    <property type="match status" value="1"/>
</dbReference>
<evidence type="ECO:0000256" key="1">
    <source>
        <dbReference type="ARBA" id="ARBA00000830"/>
    </source>
</evidence>
<dbReference type="RefSeq" id="WP_047806565.1">
    <property type="nucleotide sequence ID" value="NZ_CP011805.1"/>
</dbReference>
<dbReference type="InterPro" id="IPR050155">
    <property type="entry name" value="HAD-like_hydrolase_sf"/>
</dbReference>
<dbReference type="InterPro" id="IPR036412">
    <property type="entry name" value="HAD-like_sf"/>
</dbReference>
<name>A0A0G3X7S3_9SPHN</name>
<protein>
    <recommendedName>
        <fullName evidence="4">phosphoglycolate phosphatase</fullName>
        <ecNumber evidence="4">3.1.3.18</ecNumber>
    </recommendedName>
</protein>
<comment type="pathway">
    <text evidence="2">Organic acid metabolism; glycolate biosynthesis; glycolate from 2-phosphoglycolate: step 1/1.</text>
</comment>
<dbReference type="OrthoDB" id="9793014at2"/>
<dbReference type="Pfam" id="PF13419">
    <property type="entry name" value="HAD_2"/>
    <property type="match status" value="1"/>
</dbReference>
<gene>
    <name evidence="5" type="ORF">AM2010_1510</name>
</gene>
<evidence type="ECO:0000256" key="4">
    <source>
        <dbReference type="ARBA" id="ARBA00013078"/>
    </source>
</evidence>
<dbReference type="GO" id="GO:0008967">
    <property type="term" value="F:phosphoglycolate phosphatase activity"/>
    <property type="evidence" value="ECO:0007669"/>
    <property type="project" value="UniProtKB-EC"/>
</dbReference>
<dbReference type="SFLD" id="SFLDG01129">
    <property type="entry name" value="C1.5:_HAD__Beta-PGM__Phosphata"/>
    <property type="match status" value="1"/>
</dbReference>
<dbReference type="InterPro" id="IPR023198">
    <property type="entry name" value="PGP-like_dom2"/>
</dbReference>
<evidence type="ECO:0000313" key="6">
    <source>
        <dbReference type="Proteomes" id="UP000037643"/>
    </source>
</evidence>
<dbReference type="SFLD" id="SFLDS00003">
    <property type="entry name" value="Haloacid_Dehalogenase"/>
    <property type="match status" value="1"/>
</dbReference>
<proteinExistence type="inferred from homology"/>
<dbReference type="PANTHER" id="PTHR43434">
    <property type="entry name" value="PHOSPHOGLYCOLATE PHOSPHATASE"/>
    <property type="match status" value="1"/>
</dbReference>
<dbReference type="Gene3D" id="3.40.50.1000">
    <property type="entry name" value="HAD superfamily/HAD-like"/>
    <property type="match status" value="1"/>
</dbReference>
<comment type="similarity">
    <text evidence="3">Belongs to the HAD-like hydrolase superfamily. CbbY/CbbZ/Gph/YieH family.</text>
</comment>
<evidence type="ECO:0000313" key="5">
    <source>
        <dbReference type="EMBL" id="AKM07580.1"/>
    </source>
</evidence>
<dbReference type="EMBL" id="CP011805">
    <property type="protein sequence ID" value="AKM07580.1"/>
    <property type="molecule type" value="Genomic_DNA"/>
</dbReference>
<evidence type="ECO:0000256" key="2">
    <source>
        <dbReference type="ARBA" id="ARBA00004818"/>
    </source>
</evidence>
<comment type="catalytic activity">
    <reaction evidence="1">
        <text>2-phosphoglycolate + H2O = glycolate + phosphate</text>
        <dbReference type="Rhea" id="RHEA:14369"/>
        <dbReference type="ChEBI" id="CHEBI:15377"/>
        <dbReference type="ChEBI" id="CHEBI:29805"/>
        <dbReference type="ChEBI" id="CHEBI:43474"/>
        <dbReference type="ChEBI" id="CHEBI:58033"/>
        <dbReference type="EC" id="3.1.3.18"/>
    </reaction>
</comment>
<organism evidence="5 6">
    <name type="scientific">Pelagerythrobacter marensis</name>
    <dbReference type="NCBI Taxonomy" id="543877"/>
    <lineage>
        <taxon>Bacteria</taxon>
        <taxon>Pseudomonadati</taxon>
        <taxon>Pseudomonadota</taxon>
        <taxon>Alphaproteobacteria</taxon>
        <taxon>Sphingomonadales</taxon>
        <taxon>Erythrobacteraceae</taxon>
        <taxon>Pelagerythrobacter</taxon>
    </lineage>
</organism>
<sequence length="227" mass="23953">MADFPFDIVGFDLDGTLLETHRDLGAAVNHALELGGFEVVPADSAKDLIGGGAKIMLRRAVDDQGGMPDDDFHDLYKKMLAFYGANSAVHTRPYPGAIAVLDDLAARGVRLGVVTNKFEGFARDILGALGLVDRFDCVIGGDSLGRDAQGRHRAKPAPDPIHEARKCCGGGSMVYIGDSSYDIRAARAAGVPVVAACYGYCDLPRGDMGADAAIDSFAELIPALQKL</sequence>
<dbReference type="GO" id="GO:0006281">
    <property type="term" value="P:DNA repair"/>
    <property type="evidence" value="ECO:0007669"/>
    <property type="project" value="TreeGrafter"/>
</dbReference>
<keyword evidence="6" id="KW-1185">Reference proteome</keyword>
<dbReference type="GO" id="GO:0005829">
    <property type="term" value="C:cytosol"/>
    <property type="evidence" value="ECO:0007669"/>
    <property type="project" value="TreeGrafter"/>
</dbReference>